<accession>A0A1F7XW47</accession>
<dbReference type="AlphaFoldDB" id="A0A1F7XW47"/>
<organism evidence="3 4">
    <name type="scientific">Candidatus Woesebacteria bacterium RIFCSPHIGHO2_01_FULL_38_26b</name>
    <dbReference type="NCBI Taxonomy" id="1802491"/>
    <lineage>
        <taxon>Bacteria</taxon>
        <taxon>Candidatus Woeseibacteriota</taxon>
    </lineage>
</organism>
<evidence type="ECO:0000313" key="3">
    <source>
        <dbReference type="EMBL" id="OGM19253.1"/>
    </source>
</evidence>
<feature type="compositionally biased region" description="Low complexity" evidence="1">
    <location>
        <begin position="214"/>
        <end position="227"/>
    </location>
</feature>
<feature type="region of interest" description="Disordered" evidence="1">
    <location>
        <begin position="204"/>
        <end position="230"/>
    </location>
</feature>
<feature type="transmembrane region" description="Helical" evidence="2">
    <location>
        <begin position="6"/>
        <end position="27"/>
    </location>
</feature>
<feature type="transmembrane region" description="Helical" evidence="2">
    <location>
        <begin position="245"/>
        <end position="267"/>
    </location>
</feature>
<evidence type="ECO:0000256" key="1">
    <source>
        <dbReference type="SAM" id="MobiDB-lite"/>
    </source>
</evidence>
<evidence type="ECO:0008006" key="5">
    <source>
        <dbReference type="Google" id="ProtNLM"/>
    </source>
</evidence>
<evidence type="ECO:0000313" key="4">
    <source>
        <dbReference type="Proteomes" id="UP000176741"/>
    </source>
</evidence>
<evidence type="ECO:0000256" key="2">
    <source>
        <dbReference type="SAM" id="Phobius"/>
    </source>
</evidence>
<protein>
    <recommendedName>
        <fullName evidence="5">Cohesin domain-containing protein</fullName>
    </recommendedName>
</protein>
<comment type="caution">
    <text evidence="3">The sequence shown here is derived from an EMBL/GenBank/DDBJ whole genome shotgun (WGS) entry which is preliminary data.</text>
</comment>
<dbReference type="Proteomes" id="UP000176741">
    <property type="component" value="Unassembled WGS sequence"/>
</dbReference>
<keyword evidence="2" id="KW-0472">Membrane</keyword>
<keyword evidence="2" id="KW-0812">Transmembrane</keyword>
<sequence length="268" mass="28126">MSTKKILVALLIILVAIGGFVAGLVLLRQRQEVREEAAVPGGQAEVSISPESGNFDVGSEFETSVYFNTANIAISGIQVRLTYPYSGTTPEITVSEIVINSNFTSSPDWNCPTYGSTQEDTNMVIEIACANISSSGFTSNTNTLFAKIKLKVDRQPQVSPIVLRFESAESRITRKSDNADILLVPTSIGSYSIGGVSSVTNTPTPTVRLTGSVTPTPTKNLTSTPTTVGSATLTPTAGQLPDAGVSYPAIMGIAVGVLVIMGAFMLAI</sequence>
<gene>
    <name evidence="3" type="ORF">A2771_03965</name>
</gene>
<reference evidence="3 4" key="1">
    <citation type="journal article" date="2016" name="Nat. Commun.">
        <title>Thousands of microbial genomes shed light on interconnected biogeochemical processes in an aquifer system.</title>
        <authorList>
            <person name="Anantharaman K."/>
            <person name="Brown C.T."/>
            <person name="Hug L.A."/>
            <person name="Sharon I."/>
            <person name="Castelle C.J."/>
            <person name="Probst A.J."/>
            <person name="Thomas B.C."/>
            <person name="Singh A."/>
            <person name="Wilkins M.J."/>
            <person name="Karaoz U."/>
            <person name="Brodie E.L."/>
            <person name="Williams K.H."/>
            <person name="Hubbard S.S."/>
            <person name="Banfield J.F."/>
        </authorList>
    </citation>
    <scope>NUCLEOTIDE SEQUENCE [LARGE SCALE GENOMIC DNA]</scope>
</reference>
<keyword evidence="2" id="KW-1133">Transmembrane helix</keyword>
<name>A0A1F7XW47_9BACT</name>
<dbReference type="EMBL" id="MGGD01000076">
    <property type="protein sequence ID" value="OGM19253.1"/>
    <property type="molecule type" value="Genomic_DNA"/>
</dbReference>
<proteinExistence type="predicted"/>